<dbReference type="EMBL" id="KV441027">
    <property type="protein sequence ID" value="OAD65808.1"/>
    <property type="molecule type" value="Genomic_DNA"/>
</dbReference>
<dbReference type="STRING" id="763407.A0A167JE47"/>
<dbReference type="InParanoid" id="A0A167JE47"/>
<sequence length="257" mass="29725">MNHPYHKIVLFGDSITQFSFDPLFQGFGASIANAYQRKIDVMNRGFSGYNTTWAIPILRQLLPTVEQQKQPAKIQLLTIFFGANDGALPISFQHVPLEKYKKNLEELISMVRSPSSPYYNPSLRLVLITPPPINEVQWKVVCEENGIQLDRKFETTRLYAECARNVGKEHKIPVINLWDEILDRAKEQNRDLSQFLSDGLHLSSLGNQTAYELFMEVINTHFPELHPDALEMELPYFRDIDPKNYLDALQFKLIQKE</sequence>
<dbReference type="CDD" id="cd01838">
    <property type="entry name" value="Isoamyl_acetate_hydrolase_like"/>
    <property type="match status" value="1"/>
</dbReference>
<dbReference type="Proteomes" id="UP000077315">
    <property type="component" value="Unassembled WGS sequence"/>
</dbReference>
<dbReference type="VEuPathDB" id="FungiDB:PHYBLDRAFT_137566"/>
<dbReference type="PANTHER" id="PTHR14209">
    <property type="entry name" value="ISOAMYL ACETATE-HYDROLYZING ESTERASE 1"/>
    <property type="match status" value="1"/>
</dbReference>
<dbReference type="InterPro" id="IPR045136">
    <property type="entry name" value="Iah1-like"/>
</dbReference>
<name>A0A167JE47_PHYB8</name>
<dbReference type="GeneID" id="28990769"/>
<protein>
    <recommendedName>
        <fullName evidence="1">SGNH hydrolase-type esterase domain-containing protein</fullName>
    </recommendedName>
</protein>
<evidence type="ECO:0000313" key="2">
    <source>
        <dbReference type="EMBL" id="OAD65808.1"/>
    </source>
</evidence>
<dbReference type="InterPro" id="IPR036514">
    <property type="entry name" value="SGNH_hydro_sf"/>
</dbReference>
<accession>A0A167JE47</accession>
<proteinExistence type="predicted"/>
<keyword evidence="3" id="KW-1185">Reference proteome</keyword>
<dbReference type="AlphaFoldDB" id="A0A167JE47"/>
<dbReference type="RefSeq" id="XP_018283848.1">
    <property type="nucleotide sequence ID" value="XM_018429863.1"/>
</dbReference>
<dbReference type="OrthoDB" id="671439at2759"/>
<dbReference type="FunCoup" id="A0A167JE47">
    <property type="interactions" value="111"/>
</dbReference>
<feature type="domain" description="SGNH hydrolase-type esterase" evidence="1">
    <location>
        <begin position="10"/>
        <end position="208"/>
    </location>
</feature>
<gene>
    <name evidence="2" type="ORF">PHYBLDRAFT_137566</name>
</gene>
<dbReference type="InterPro" id="IPR013830">
    <property type="entry name" value="SGNH_hydro"/>
</dbReference>
<reference evidence="3" key="1">
    <citation type="submission" date="2015-06" db="EMBL/GenBank/DDBJ databases">
        <title>Expansion of signal transduction pathways in fungi by whole-genome duplication.</title>
        <authorList>
            <consortium name="DOE Joint Genome Institute"/>
            <person name="Corrochano L.M."/>
            <person name="Kuo A."/>
            <person name="Marcet-Houben M."/>
            <person name="Polaino S."/>
            <person name="Salamov A."/>
            <person name="Villalobos J.M."/>
            <person name="Alvarez M.I."/>
            <person name="Avalos J."/>
            <person name="Benito E.P."/>
            <person name="Benoit I."/>
            <person name="Burger G."/>
            <person name="Camino L.P."/>
            <person name="Canovas D."/>
            <person name="Cerda-Olmedo E."/>
            <person name="Cheng J.-F."/>
            <person name="Dominguez A."/>
            <person name="Elias M."/>
            <person name="Eslava A.P."/>
            <person name="Glaser F."/>
            <person name="Grimwood J."/>
            <person name="Gutierrez G."/>
            <person name="Heitman J."/>
            <person name="Henrissat B."/>
            <person name="Iturriaga E.A."/>
            <person name="Lang B.F."/>
            <person name="Lavin J.L."/>
            <person name="Lee S."/>
            <person name="Li W."/>
            <person name="Lindquist E."/>
            <person name="Lopez-Garcia S."/>
            <person name="Luque E.M."/>
            <person name="Marcos A.T."/>
            <person name="Martin J."/>
            <person name="McCluskey K."/>
            <person name="Medina H.R."/>
            <person name="Miralles-Duran A."/>
            <person name="Miyazaki A."/>
            <person name="Munoz-Torres E."/>
            <person name="Oguiza J.A."/>
            <person name="Ohm R."/>
            <person name="Olmedo M."/>
            <person name="Orejas M."/>
            <person name="Ortiz-Castellanos L."/>
            <person name="Pisabarro A.G."/>
            <person name="Rodriguez-Romero J."/>
            <person name="Ruiz-Herrera J."/>
            <person name="Ruiz-Vazquez R."/>
            <person name="Sanz C."/>
            <person name="Schackwitz W."/>
            <person name="Schmutz J."/>
            <person name="Shahriari M."/>
            <person name="Shelest E."/>
            <person name="Silva-Franco F."/>
            <person name="Soanes D."/>
            <person name="Syed K."/>
            <person name="Tagua V.G."/>
            <person name="Talbot N.J."/>
            <person name="Thon M."/>
            <person name="De vries R.P."/>
            <person name="Wiebenga A."/>
            <person name="Yadav J.S."/>
            <person name="Braun E.L."/>
            <person name="Baker S."/>
            <person name="Garre V."/>
            <person name="Horwitz B."/>
            <person name="Torres-Martinez S."/>
            <person name="Idnurm A."/>
            <person name="Herrera-Estrella A."/>
            <person name="Gabaldon T."/>
            <person name="Grigoriev I.V."/>
        </authorList>
    </citation>
    <scope>NUCLEOTIDE SEQUENCE [LARGE SCALE GENOMIC DNA]</scope>
    <source>
        <strain evidence="3">NRRL 1555(-)</strain>
    </source>
</reference>
<evidence type="ECO:0000259" key="1">
    <source>
        <dbReference type="Pfam" id="PF13472"/>
    </source>
</evidence>
<evidence type="ECO:0000313" key="3">
    <source>
        <dbReference type="Proteomes" id="UP000077315"/>
    </source>
</evidence>
<dbReference type="PANTHER" id="PTHR14209:SF19">
    <property type="entry name" value="ISOAMYL ACETATE-HYDROLYZING ESTERASE 1 HOMOLOG"/>
    <property type="match status" value="1"/>
</dbReference>
<organism evidence="2 3">
    <name type="scientific">Phycomyces blakesleeanus (strain ATCC 8743b / DSM 1359 / FGSC 10004 / NBRC 33097 / NRRL 1555)</name>
    <dbReference type="NCBI Taxonomy" id="763407"/>
    <lineage>
        <taxon>Eukaryota</taxon>
        <taxon>Fungi</taxon>
        <taxon>Fungi incertae sedis</taxon>
        <taxon>Mucoromycota</taxon>
        <taxon>Mucoromycotina</taxon>
        <taxon>Mucoromycetes</taxon>
        <taxon>Mucorales</taxon>
        <taxon>Phycomycetaceae</taxon>
        <taxon>Phycomyces</taxon>
    </lineage>
</organism>
<dbReference type="Pfam" id="PF13472">
    <property type="entry name" value="Lipase_GDSL_2"/>
    <property type="match status" value="1"/>
</dbReference>
<dbReference type="Gene3D" id="3.40.50.1110">
    <property type="entry name" value="SGNH hydrolase"/>
    <property type="match status" value="1"/>
</dbReference>
<dbReference type="SUPFAM" id="SSF52266">
    <property type="entry name" value="SGNH hydrolase"/>
    <property type="match status" value="1"/>
</dbReference>